<name>A0A9P9JQC8_FUSRE</name>
<feature type="region of interest" description="Disordered" evidence="1">
    <location>
        <begin position="1"/>
        <end position="28"/>
    </location>
</feature>
<comment type="caution">
    <text evidence="2">The sequence shown here is derived from an EMBL/GenBank/DDBJ whole genome shotgun (WGS) entry which is preliminary data.</text>
</comment>
<dbReference type="OrthoDB" id="74545at2759"/>
<organism evidence="2 3">
    <name type="scientific">Fusarium redolens</name>
    <dbReference type="NCBI Taxonomy" id="48865"/>
    <lineage>
        <taxon>Eukaryota</taxon>
        <taxon>Fungi</taxon>
        <taxon>Dikarya</taxon>
        <taxon>Ascomycota</taxon>
        <taxon>Pezizomycotina</taxon>
        <taxon>Sordariomycetes</taxon>
        <taxon>Hypocreomycetidae</taxon>
        <taxon>Hypocreales</taxon>
        <taxon>Nectriaceae</taxon>
        <taxon>Fusarium</taxon>
        <taxon>Fusarium redolens species complex</taxon>
    </lineage>
</organism>
<protein>
    <submittedName>
        <fullName evidence="2">Uncharacterized protein</fullName>
    </submittedName>
</protein>
<evidence type="ECO:0000313" key="2">
    <source>
        <dbReference type="EMBL" id="KAH7210733.1"/>
    </source>
</evidence>
<feature type="region of interest" description="Disordered" evidence="1">
    <location>
        <begin position="490"/>
        <end position="511"/>
    </location>
</feature>
<sequence length="1007" mass="116156">MARTKQTARRSTHIQQATTPKPQTTYTMASSGSVFSETLQEITNTKLQELSKRRSRFEEAKAAILSSVEAEKDAVKRLVILSDGVKKCFSIKLTKENKVILRRTTHKRLEIDLRNLDRFLGQAKTDPSVSPKILATWEESLVRQLDMQALQYQYAWLYGELVTEWLSGDKEKEPEADVEMGEAFEDVGDQAKLQSRMDWENTVFQAANVDTKALNSYLSHLFSSSNKNKKTMANSLKSLRQSVADHEASMSTPDQFTISSLTWIISGLHSSDLLSNEKREVLKDFESNDMILKEIADVLNMRINALESWTWNSETPVPVSMEKKISGVFNIHMHEDLLQAIFLQYIGVQWSVFFKSAFKAFRDSGAWKSERQDIPRNDQRRLGYYLGPLSDSPCLQRERVKVNEERYFMAQLMNHEREITGTADGEEEAEYERFAADSNKRRLVVQAPMQAPRRQLASKAARMSAPTARGLGTSGAMRHRKIMPESVYQAEVDEDEDDEDDDEDYQDDKSRSPMALKQTLLHLLSTEITINTHLYGEMTAFHSVFDDWNPKLPHETVFTILKFLGVSDNWLGFFKKFLEAPLKFIDDDDSSARKRRRGTPAAHVLSDVFGETTLFCLDFAVNQATSNNLWRMYDNFWFWSPDHKVAVKAWDTVDEFTIVTGVSVNPTKTGTVRISKDSNVTLPIDDSLPEGEIRWGFLRLSPRTGRFEIDQKMVDSHINELHKQLLDKRKSILGFIQAWNTYAATFFTSNFGKAANCFGREHVDNMLSTHNKIEKQVFTKLSNGQVTSVVEFLKREISQRFGIKDIPDGYLYFPMELGGLDLQSPFISLMQIHDEVSKKPSQSMIDFEEDERHAYEGYKEAFLSGKTRHERYALDDPDWEPESQREKDTFMSFEEFTRYREAFFFGHFTATNRLHRIFRTLMKRPKDSKVDTDDGNMSSAMEQLRRESNLQGIVGWWNNMNAYWTWVATFYGPDVVERFGRLNIVNTELLPIAMVTLFRDKRVKWQG</sequence>
<dbReference type="AlphaFoldDB" id="A0A9P9JQC8"/>
<dbReference type="EMBL" id="JAGMUX010000032">
    <property type="protein sequence ID" value="KAH7210733.1"/>
    <property type="molecule type" value="Genomic_DNA"/>
</dbReference>
<evidence type="ECO:0000313" key="3">
    <source>
        <dbReference type="Proteomes" id="UP000720189"/>
    </source>
</evidence>
<dbReference type="GeneID" id="70224467"/>
<accession>A0A9P9JQC8</accession>
<proteinExistence type="predicted"/>
<reference evidence="2" key="1">
    <citation type="journal article" date="2021" name="Nat. Commun.">
        <title>Genetic determinants of endophytism in the Arabidopsis root mycobiome.</title>
        <authorList>
            <person name="Mesny F."/>
            <person name="Miyauchi S."/>
            <person name="Thiergart T."/>
            <person name="Pickel B."/>
            <person name="Atanasova L."/>
            <person name="Karlsson M."/>
            <person name="Huettel B."/>
            <person name="Barry K.W."/>
            <person name="Haridas S."/>
            <person name="Chen C."/>
            <person name="Bauer D."/>
            <person name="Andreopoulos W."/>
            <person name="Pangilinan J."/>
            <person name="LaButti K."/>
            <person name="Riley R."/>
            <person name="Lipzen A."/>
            <person name="Clum A."/>
            <person name="Drula E."/>
            <person name="Henrissat B."/>
            <person name="Kohler A."/>
            <person name="Grigoriev I.V."/>
            <person name="Martin F.M."/>
            <person name="Hacquard S."/>
        </authorList>
    </citation>
    <scope>NUCLEOTIDE SEQUENCE</scope>
    <source>
        <strain evidence="2">MPI-CAGE-AT-0023</strain>
    </source>
</reference>
<dbReference type="CDD" id="cd01709">
    <property type="entry name" value="RT_like_1"/>
    <property type="match status" value="1"/>
</dbReference>
<keyword evidence="3" id="KW-1185">Reference proteome</keyword>
<dbReference type="RefSeq" id="XP_046041504.1">
    <property type="nucleotide sequence ID" value="XM_046194513.1"/>
</dbReference>
<dbReference type="PANTHER" id="PTHR37015:SF2">
    <property type="entry name" value="REVERSE TRANSCRIPTASE DOMAIN-CONTAINING PROTEIN"/>
    <property type="match status" value="1"/>
</dbReference>
<dbReference type="PANTHER" id="PTHR37015">
    <property type="entry name" value="REVERSE TRANSCRIPTASE DOMAIN-CONTAINING PROTEIN"/>
    <property type="match status" value="1"/>
</dbReference>
<evidence type="ECO:0000256" key="1">
    <source>
        <dbReference type="SAM" id="MobiDB-lite"/>
    </source>
</evidence>
<feature type="region of interest" description="Disordered" evidence="1">
    <location>
        <begin position="450"/>
        <end position="476"/>
    </location>
</feature>
<dbReference type="Proteomes" id="UP000720189">
    <property type="component" value="Unassembled WGS sequence"/>
</dbReference>
<feature type="compositionally biased region" description="Acidic residues" evidence="1">
    <location>
        <begin position="491"/>
        <end position="506"/>
    </location>
</feature>
<feature type="compositionally biased region" description="Basic residues" evidence="1">
    <location>
        <begin position="1"/>
        <end position="12"/>
    </location>
</feature>
<gene>
    <name evidence="2" type="ORF">BKA55DRAFT_586004</name>
</gene>
<feature type="compositionally biased region" description="Polar residues" evidence="1">
    <location>
        <begin position="13"/>
        <end position="28"/>
    </location>
</feature>